<dbReference type="SUPFAM" id="SSF53098">
    <property type="entry name" value="Ribonuclease H-like"/>
    <property type="match status" value="1"/>
</dbReference>
<dbReference type="Pfam" id="PF05699">
    <property type="entry name" value="Dimer_Tnp_hAT"/>
    <property type="match status" value="1"/>
</dbReference>
<protein>
    <submittedName>
        <fullName evidence="3">Uncharacterized protein</fullName>
    </submittedName>
</protein>
<dbReference type="PANTHER" id="PTHR45749">
    <property type="match status" value="1"/>
</dbReference>
<comment type="caution">
    <text evidence="3">The sequence shown here is derived from an EMBL/GenBank/DDBJ whole genome shotgun (WGS) entry which is preliminary data.</text>
</comment>
<keyword evidence="4" id="KW-1185">Reference proteome</keyword>
<dbReference type="Pfam" id="PF14291">
    <property type="entry name" value="DUF4371"/>
    <property type="match status" value="1"/>
</dbReference>
<evidence type="ECO:0000313" key="3">
    <source>
        <dbReference type="EMBL" id="CAI6371508.1"/>
    </source>
</evidence>
<name>A0AAV0XUR5_9HEMI</name>
<evidence type="ECO:0000313" key="4">
    <source>
        <dbReference type="Proteomes" id="UP001160148"/>
    </source>
</evidence>
<dbReference type="InterPro" id="IPR008906">
    <property type="entry name" value="HATC_C_dom"/>
</dbReference>
<dbReference type="InterPro" id="IPR012337">
    <property type="entry name" value="RNaseH-like_sf"/>
</dbReference>
<dbReference type="GO" id="GO:0046983">
    <property type="term" value="F:protein dimerization activity"/>
    <property type="evidence" value="ECO:0007669"/>
    <property type="project" value="InterPro"/>
</dbReference>
<dbReference type="EMBL" id="CARXXK010001012">
    <property type="protein sequence ID" value="CAI6371508.1"/>
    <property type="molecule type" value="Genomic_DNA"/>
</dbReference>
<reference evidence="3 4" key="1">
    <citation type="submission" date="2023-01" db="EMBL/GenBank/DDBJ databases">
        <authorList>
            <person name="Whitehead M."/>
        </authorList>
    </citation>
    <scope>NUCLEOTIDE SEQUENCE [LARGE SCALE GENOMIC DNA]</scope>
</reference>
<proteinExistence type="predicted"/>
<sequence length="376" mass="42940">MASSNTSVSNRGNFRELLRFQIKSGDKVLENHLKTTHAKATYLSNTIQEEIIECCKEEIIYKILTDIKSNKFYRIIFDETTDVSHSSQMTLVLRYIFGEKIKEDFVSFINCHIYFYNNQKSNQEEQINDNEESTENDENTLIEPKLTGDNTVGISTDGCSVMTSTVRGAVKYIQSNATPNAVYSPCSNHCLNLSISKSSSVMSIKNSVGIITETVKFFNMSAKRNFVLKKSICVVDIKSDDINYIAEIVDKEYSYLHIEKQYLTSELELWIAKWTRVKNEGGHIPITVIDGLDHCQDVLFPNIKTLLLIIGSLPISVASAERSFSTLRRLKDWLRSRMCQDRLNGLALLHVHKEKEVSIDNIIERFSKVKKKKYGN</sequence>
<dbReference type="Proteomes" id="UP001160148">
    <property type="component" value="Unassembled WGS sequence"/>
</dbReference>
<dbReference type="InterPro" id="IPR025398">
    <property type="entry name" value="DUF4371"/>
</dbReference>
<gene>
    <name evidence="3" type="ORF">MEUPH1_LOCUS25506</name>
</gene>
<organism evidence="3 4">
    <name type="scientific">Macrosiphum euphorbiae</name>
    <name type="common">potato aphid</name>
    <dbReference type="NCBI Taxonomy" id="13131"/>
    <lineage>
        <taxon>Eukaryota</taxon>
        <taxon>Metazoa</taxon>
        <taxon>Ecdysozoa</taxon>
        <taxon>Arthropoda</taxon>
        <taxon>Hexapoda</taxon>
        <taxon>Insecta</taxon>
        <taxon>Pterygota</taxon>
        <taxon>Neoptera</taxon>
        <taxon>Paraneoptera</taxon>
        <taxon>Hemiptera</taxon>
        <taxon>Sternorrhyncha</taxon>
        <taxon>Aphidomorpha</taxon>
        <taxon>Aphidoidea</taxon>
        <taxon>Aphididae</taxon>
        <taxon>Macrosiphini</taxon>
        <taxon>Macrosiphum</taxon>
    </lineage>
</organism>
<dbReference type="PANTHER" id="PTHR45749:SF21">
    <property type="entry name" value="DUF4371 DOMAIN-CONTAINING PROTEIN"/>
    <property type="match status" value="1"/>
</dbReference>
<accession>A0AAV0XUR5</accession>
<dbReference type="AlphaFoldDB" id="A0AAV0XUR5"/>
<evidence type="ECO:0000259" key="1">
    <source>
        <dbReference type="Pfam" id="PF05699"/>
    </source>
</evidence>
<evidence type="ECO:0000259" key="2">
    <source>
        <dbReference type="Pfam" id="PF14291"/>
    </source>
</evidence>
<feature type="domain" description="DUF4371" evidence="2">
    <location>
        <begin position="8"/>
        <end position="110"/>
    </location>
</feature>
<feature type="domain" description="HAT C-terminal dimerisation" evidence="1">
    <location>
        <begin position="298"/>
        <end position="353"/>
    </location>
</feature>